<protein>
    <submittedName>
        <fullName evidence="1">Uncharacterized protein</fullName>
    </submittedName>
</protein>
<reference evidence="2" key="1">
    <citation type="submission" date="2016-10" db="EMBL/GenBank/DDBJ databases">
        <authorList>
            <person name="Varghese N."/>
            <person name="Submissions S."/>
        </authorList>
    </citation>
    <scope>NUCLEOTIDE SEQUENCE [LARGE SCALE GENOMIC DNA]</scope>
    <source>
        <strain evidence="2">Nm76</strain>
    </source>
</reference>
<gene>
    <name evidence="1" type="ORF">SAMN05216333_104104</name>
</gene>
<accession>A0A1H8LYS8</accession>
<organism evidence="1 2">
    <name type="scientific">Nitrosomonas oligotropha</name>
    <dbReference type="NCBI Taxonomy" id="42354"/>
    <lineage>
        <taxon>Bacteria</taxon>
        <taxon>Pseudomonadati</taxon>
        <taxon>Pseudomonadota</taxon>
        <taxon>Betaproteobacteria</taxon>
        <taxon>Nitrosomonadales</taxon>
        <taxon>Nitrosomonadaceae</taxon>
        <taxon>Nitrosomonas</taxon>
    </lineage>
</organism>
<evidence type="ECO:0000313" key="1">
    <source>
        <dbReference type="EMBL" id="SEO10241.1"/>
    </source>
</evidence>
<name>A0A1H8LYS8_9PROT</name>
<sequence>MQFSIPPPIPPNTTHLPSLKLALICGGTGAEHIGSIESALWLLSQFRRDHQLGFFYQYLIRELAIITASDKRTSPETSAKQSQPHQ</sequence>
<dbReference type="Proteomes" id="UP000198814">
    <property type="component" value="Unassembled WGS sequence"/>
</dbReference>
<dbReference type="EMBL" id="FODO01000004">
    <property type="protein sequence ID" value="SEO10241.1"/>
    <property type="molecule type" value="Genomic_DNA"/>
</dbReference>
<keyword evidence="2" id="KW-1185">Reference proteome</keyword>
<evidence type="ECO:0000313" key="2">
    <source>
        <dbReference type="Proteomes" id="UP000198814"/>
    </source>
</evidence>
<dbReference type="STRING" id="42354.SAMN05216333_104104"/>
<proteinExistence type="predicted"/>
<dbReference type="AlphaFoldDB" id="A0A1H8LYS8"/>